<keyword evidence="19" id="KW-1185">Reference proteome</keyword>
<dbReference type="GO" id="GO:0016020">
    <property type="term" value="C:membrane"/>
    <property type="evidence" value="ECO:0007669"/>
    <property type="project" value="UniProtKB-SubCell"/>
</dbReference>
<dbReference type="GO" id="GO:1990573">
    <property type="term" value="P:potassium ion import across plasma membrane"/>
    <property type="evidence" value="ECO:0007669"/>
    <property type="project" value="TreeGrafter"/>
</dbReference>
<feature type="domain" description="Amino acid permease/ SLC12A" evidence="17">
    <location>
        <begin position="123"/>
        <end position="646"/>
    </location>
</feature>
<dbReference type="Pfam" id="PF00324">
    <property type="entry name" value="AA_permease"/>
    <property type="match status" value="1"/>
</dbReference>
<feature type="transmembrane region" description="Helical" evidence="16">
    <location>
        <begin position="118"/>
        <end position="141"/>
    </location>
</feature>
<dbReference type="GO" id="GO:0055078">
    <property type="term" value="P:sodium ion homeostasis"/>
    <property type="evidence" value="ECO:0007669"/>
    <property type="project" value="TreeGrafter"/>
</dbReference>
<keyword evidence="14" id="KW-0868">Chloride</keyword>
<reference evidence="20" key="1">
    <citation type="submission" date="2025-08" db="UniProtKB">
        <authorList>
            <consortium name="RefSeq"/>
        </authorList>
    </citation>
    <scope>IDENTIFICATION</scope>
</reference>
<dbReference type="InterPro" id="IPR004842">
    <property type="entry name" value="SLC12A_fam"/>
</dbReference>
<dbReference type="GO" id="GO:0055064">
    <property type="term" value="P:chloride ion homeostasis"/>
    <property type="evidence" value="ECO:0007669"/>
    <property type="project" value="TreeGrafter"/>
</dbReference>
<feature type="transmembrane region" description="Helical" evidence="16">
    <location>
        <begin position="230"/>
        <end position="258"/>
    </location>
</feature>
<dbReference type="PRINTS" id="PR01207">
    <property type="entry name" value="NAKCLTRNSPRT"/>
</dbReference>
<dbReference type="KEGG" id="csol:105363150"/>
<feature type="transmembrane region" description="Helical" evidence="16">
    <location>
        <begin position="509"/>
        <end position="529"/>
    </location>
</feature>
<dbReference type="InterPro" id="IPR004841">
    <property type="entry name" value="AA-permease/SLC12A_dom"/>
</dbReference>
<evidence type="ECO:0000256" key="6">
    <source>
        <dbReference type="ARBA" id="ARBA00022847"/>
    </source>
</evidence>
<protein>
    <submittedName>
        <fullName evidence="20">Bumetanide-sensitive sodium-(Potassium)-chloride cotransporter</fullName>
    </submittedName>
</protein>
<feature type="transmembrane region" description="Helical" evidence="16">
    <location>
        <begin position="270"/>
        <end position="289"/>
    </location>
</feature>
<sequence>MAHDKQRAHRHEDEDEEEVELRALQRRTRFHVNRVDSMEGRASLLGEQETRKSLRNMTREALPRLDNYRNILSIQAAHRPSLDELHNPTLDKNTTCNAARARDSVILHAKLSSTGVKFGWIQGVLIRCLLNIWGVMLFLRLSWVVAQTGIVEAVLLILTTTIVTTITSLSMSAISTNGLIKGGGTYYMISRSLGPEFGGSIGLIFSLANAVACAMYVVGFCESMVDCLKAYDICIFNCGSTDIRIIGVITISVLLLIVMVGMEWEAKTQIGLLAILLLAIADFFIGTFIGPKNNAEKAKGFIGYNAELFKENFYPDYRSSEGTSHNFFSVFAIFFPAATGILAGANISGDLKDPQSAIPKGTLLAVLITTTTYLLMAVMVGATVVRDASGDISDLMGVLNAFSTMSLNDSIQPILSENQTRNWSPYGTDFNCTAKQRCNYGSQNSFQVIELVAAFGPFIYAGCFAATLSSALASLVSAPKVFQALCMDKLYPGIHWFSGEEGKEPIRGYLLSFIIAIGFILIGELNAIAPLISNFFLAAYTLVNFSTFHASFTKPIGWRPTFKYYNMWLSLAGAILCVAVMFLISWWTALITLCVVLALYLIVSYRKPDVNWGSTTQAQTYNNALMSVQQLDRVEDHVKNYRPQILVLTGKPGSRSSLLDFAHHITKNQSLLVCGHIVESPLPYKTRSMMLLNTTSWLRTNKVKAFYSVVDGATFQDGATSLMQACGLGKMHPNILLMGYKQDWLTCPKENLVMYFNVMHKALDMHIAVALLRMSEGLNYEITEEDAQDLHKKANRLPANQSFSQLSQASSVSDVSMPGSPTPRRGEKIINESPNPNGNSTNRDEQNDNQSHFINISKDVFNSLSKFQKKQKKGTIDVWWLYDDGGLTLLLPYIISTRRNWSSCKLRVFALANRHSELEYEQRSMASLLSKFRIDYSALKVISGISKSAQPHTVNFFETLITDFIQDNTSRTNPNVDEGGVIKESERIAMKEKTNRHLRLRELLQENSMEANLIVMTLPMPRKGAVSAPLYMAWLEALTRDMPPFLLVRGNHTSVLTFYS</sequence>
<dbReference type="GO" id="GO:0008511">
    <property type="term" value="F:sodium:potassium:chloride symporter activity"/>
    <property type="evidence" value="ECO:0007669"/>
    <property type="project" value="TreeGrafter"/>
</dbReference>
<feature type="transmembrane region" description="Helical" evidence="16">
    <location>
        <begin position="564"/>
        <end position="583"/>
    </location>
</feature>
<evidence type="ECO:0000256" key="9">
    <source>
        <dbReference type="ARBA" id="ARBA00023053"/>
    </source>
</evidence>
<keyword evidence="3" id="KW-0813">Transport</keyword>
<evidence type="ECO:0000256" key="11">
    <source>
        <dbReference type="ARBA" id="ARBA00023136"/>
    </source>
</evidence>
<evidence type="ECO:0000259" key="18">
    <source>
        <dbReference type="Pfam" id="PF03522"/>
    </source>
</evidence>
<dbReference type="Pfam" id="PF03522">
    <property type="entry name" value="SLC12"/>
    <property type="match status" value="1"/>
</dbReference>
<dbReference type="PANTHER" id="PTHR11827:SF103">
    <property type="entry name" value="SODIUM CHLORIDE COTRANSPORTER 69, ISOFORM E"/>
    <property type="match status" value="1"/>
</dbReference>
<keyword evidence="13" id="KW-0739">Sodium transport</keyword>
<dbReference type="GeneID" id="105363150"/>
<dbReference type="NCBIfam" id="TIGR00930">
    <property type="entry name" value="2a30"/>
    <property type="match status" value="1"/>
</dbReference>
<dbReference type="GO" id="GO:0006884">
    <property type="term" value="P:cell volume homeostasis"/>
    <property type="evidence" value="ECO:0007669"/>
    <property type="project" value="TreeGrafter"/>
</dbReference>
<name>A0AAJ7DWL3_9HYME</name>
<dbReference type="Gene3D" id="1.20.1740.10">
    <property type="entry name" value="Amino acid/polyamine transporter I"/>
    <property type="match status" value="1"/>
</dbReference>
<keyword evidence="11 16" id="KW-0472">Membrane</keyword>
<proteinExistence type="inferred from homology"/>
<evidence type="ECO:0000256" key="15">
    <source>
        <dbReference type="SAM" id="MobiDB-lite"/>
    </source>
</evidence>
<evidence type="ECO:0000256" key="10">
    <source>
        <dbReference type="ARBA" id="ARBA00023065"/>
    </source>
</evidence>
<keyword evidence="7" id="KW-0630">Potassium</keyword>
<keyword evidence="10" id="KW-0406">Ion transport</keyword>
<feature type="transmembrane region" description="Helical" evidence="16">
    <location>
        <begin position="327"/>
        <end position="349"/>
    </location>
</feature>
<dbReference type="AlphaFoldDB" id="A0AAJ7DWL3"/>
<feature type="region of interest" description="Disordered" evidence="15">
    <location>
        <begin position="803"/>
        <end position="848"/>
    </location>
</feature>
<keyword evidence="5 16" id="KW-0812">Transmembrane</keyword>
<evidence type="ECO:0000256" key="12">
    <source>
        <dbReference type="ARBA" id="ARBA00023180"/>
    </source>
</evidence>
<feature type="transmembrane region" description="Helical" evidence="16">
    <location>
        <begin position="361"/>
        <end position="385"/>
    </location>
</feature>
<dbReference type="GO" id="GO:0055075">
    <property type="term" value="P:potassium ion homeostasis"/>
    <property type="evidence" value="ECO:0007669"/>
    <property type="project" value="TreeGrafter"/>
</dbReference>
<feature type="transmembrane region" description="Helical" evidence="16">
    <location>
        <begin position="535"/>
        <end position="552"/>
    </location>
</feature>
<evidence type="ECO:0000259" key="17">
    <source>
        <dbReference type="Pfam" id="PF00324"/>
    </source>
</evidence>
<dbReference type="InterPro" id="IPR018491">
    <property type="entry name" value="SLC12_C"/>
</dbReference>
<evidence type="ECO:0000256" key="5">
    <source>
        <dbReference type="ARBA" id="ARBA00022692"/>
    </source>
</evidence>
<keyword evidence="4" id="KW-0633">Potassium transport</keyword>
<dbReference type="InterPro" id="IPR002443">
    <property type="entry name" value="SLC12A1/SLC12A2"/>
</dbReference>
<evidence type="ECO:0000256" key="16">
    <source>
        <dbReference type="SAM" id="Phobius"/>
    </source>
</evidence>
<evidence type="ECO:0000313" key="19">
    <source>
        <dbReference type="Proteomes" id="UP000695007"/>
    </source>
</evidence>
<evidence type="ECO:0000313" key="20">
    <source>
        <dbReference type="RefSeq" id="XP_011499066.1"/>
    </source>
</evidence>
<feature type="transmembrane region" description="Helical" evidence="16">
    <location>
        <begin position="589"/>
        <end position="605"/>
    </location>
</feature>
<evidence type="ECO:0000256" key="8">
    <source>
        <dbReference type="ARBA" id="ARBA00022989"/>
    </source>
</evidence>
<feature type="compositionally biased region" description="Polar residues" evidence="15">
    <location>
        <begin position="832"/>
        <end position="841"/>
    </location>
</feature>
<feature type="transmembrane region" description="Helical" evidence="16">
    <location>
        <begin position="197"/>
        <end position="218"/>
    </location>
</feature>
<keyword evidence="8 16" id="KW-1133">Transmembrane helix</keyword>
<feature type="domain" description="SLC12A transporter C-terminal" evidence="18">
    <location>
        <begin position="655"/>
        <end position="1060"/>
    </location>
</feature>
<dbReference type="RefSeq" id="XP_011499066.1">
    <property type="nucleotide sequence ID" value="XM_011500764.1"/>
</dbReference>
<gene>
    <name evidence="20" type="primary">LOC105363150</name>
</gene>
<comment type="similarity">
    <text evidence="2">Belongs to the SLC12A transporter family.</text>
</comment>
<evidence type="ECO:0000256" key="7">
    <source>
        <dbReference type="ARBA" id="ARBA00022958"/>
    </source>
</evidence>
<accession>A0AAJ7DWL3</accession>
<feature type="transmembrane region" description="Helical" evidence="16">
    <location>
        <begin position="153"/>
        <end position="176"/>
    </location>
</feature>
<dbReference type="FunFam" id="1.20.1740.10:FF:000022">
    <property type="entry name" value="Bumetanide-sensitive na-k-cl cotransport protein"/>
    <property type="match status" value="1"/>
</dbReference>
<evidence type="ECO:0000256" key="4">
    <source>
        <dbReference type="ARBA" id="ARBA00022538"/>
    </source>
</evidence>
<organism evidence="19 20">
    <name type="scientific">Ceratosolen solmsi marchali</name>
    <dbReference type="NCBI Taxonomy" id="326594"/>
    <lineage>
        <taxon>Eukaryota</taxon>
        <taxon>Metazoa</taxon>
        <taxon>Ecdysozoa</taxon>
        <taxon>Arthropoda</taxon>
        <taxon>Hexapoda</taxon>
        <taxon>Insecta</taxon>
        <taxon>Pterygota</taxon>
        <taxon>Neoptera</taxon>
        <taxon>Endopterygota</taxon>
        <taxon>Hymenoptera</taxon>
        <taxon>Apocrita</taxon>
        <taxon>Proctotrupomorpha</taxon>
        <taxon>Chalcidoidea</taxon>
        <taxon>Agaonidae</taxon>
        <taxon>Agaoninae</taxon>
        <taxon>Ceratosolen</taxon>
    </lineage>
</organism>
<dbReference type="CTD" id="39410"/>
<evidence type="ECO:0000256" key="13">
    <source>
        <dbReference type="ARBA" id="ARBA00023201"/>
    </source>
</evidence>
<evidence type="ECO:0000256" key="3">
    <source>
        <dbReference type="ARBA" id="ARBA00022448"/>
    </source>
</evidence>
<evidence type="ECO:0000256" key="14">
    <source>
        <dbReference type="ARBA" id="ARBA00023214"/>
    </source>
</evidence>
<feature type="compositionally biased region" description="Low complexity" evidence="15">
    <location>
        <begin position="803"/>
        <end position="816"/>
    </location>
</feature>
<feature type="transmembrane region" description="Helical" evidence="16">
    <location>
        <begin position="458"/>
        <end position="478"/>
    </location>
</feature>
<keyword evidence="9" id="KW-0915">Sodium</keyword>
<dbReference type="PANTHER" id="PTHR11827">
    <property type="entry name" value="SOLUTE CARRIER FAMILY 12, CATION COTRANSPORTERS"/>
    <property type="match status" value="1"/>
</dbReference>
<keyword evidence="6" id="KW-0769">Symport</keyword>
<keyword evidence="12" id="KW-0325">Glycoprotein</keyword>
<evidence type="ECO:0000256" key="1">
    <source>
        <dbReference type="ARBA" id="ARBA00004141"/>
    </source>
</evidence>
<comment type="subcellular location">
    <subcellularLocation>
        <location evidence="1">Membrane</location>
        <topology evidence="1">Multi-pass membrane protein</topology>
    </subcellularLocation>
</comment>
<dbReference type="Proteomes" id="UP000695007">
    <property type="component" value="Unplaced"/>
</dbReference>
<evidence type="ECO:0000256" key="2">
    <source>
        <dbReference type="ARBA" id="ARBA00010593"/>
    </source>
</evidence>